<feature type="domain" description="Ferric reductase NAD binding" evidence="4">
    <location>
        <begin position="18"/>
        <end position="64"/>
    </location>
</feature>
<dbReference type="GO" id="GO:0000293">
    <property type="term" value="F:ferric-chelate reductase activity"/>
    <property type="evidence" value="ECO:0007669"/>
    <property type="project" value="TreeGrafter"/>
</dbReference>
<evidence type="ECO:0000256" key="1">
    <source>
        <dbReference type="ARBA" id="ARBA00022448"/>
    </source>
</evidence>
<evidence type="ECO:0000256" key="2">
    <source>
        <dbReference type="ARBA" id="ARBA00023002"/>
    </source>
</evidence>
<dbReference type="InterPro" id="IPR051410">
    <property type="entry name" value="Ferric/Cupric_Reductase"/>
</dbReference>
<evidence type="ECO:0000313" key="6">
    <source>
        <dbReference type="Proteomes" id="UP001374584"/>
    </source>
</evidence>
<dbReference type="GO" id="GO:0006879">
    <property type="term" value="P:intracellular iron ion homeostasis"/>
    <property type="evidence" value="ECO:0007669"/>
    <property type="project" value="TreeGrafter"/>
</dbReference>
<feature type="compositionally biased region" description="Pro residues" evidence="3">
    <location>
        <begin position="255"/>
        <end position="264"/>
    </location>
</feature>
<feature type="region of interest" description="Disordered" evidence="3">
    <location>
        <begin position="236"/>
        <end position="264"/>
    </location>
</feature>
<dbReference type="SUPFAM" id="SSF52343">
    <property type="entry name" value="Ferredoxin reductase-like, C-terminal NADP-linked domain"/>
    <property type="match status" value="1"/>
</dbReference>
<evidence type="ECO:0000313" key="5">
    <source>
        <dbReference type="EMBL" id="KAK7326154.1"/>
    </source>
</evidence>
<dbReference type="InterPro" id="IPR039261">
    <property type="entry name" value="FNR_nucleotide-bd"/>
</dbReference>
<keyword evidence="1" id="KW-0813">Transport</keyword>
<comment type="caution">
    <text evidence="5">The sequence shown here is derived from an EMBL/GenBank/DDBJ whole genome shotgun (WGS) entry which is preliminary data.</text>
</comment>
<dbReference type="PANTHER" id="PTHR32361:SF9">
    <property type="entry name" value="FERRIC REDUCTASE TRANSMEMBRANE COMPONENT 3-RELATED"/>
    <property type="match status" value="1"/>
</dbReference>
<dbReference type="InterPro" id="IPR013121">
    <property type="entry name" value="Fe_red_NAD-bd_6"/>
</dbReference>
<reference evidence="5 6" key="1">
    <citation type="submission" date="2024-01" db="EMBL/GenBank/DDBJ databases">
        <title>The genomes of 5 underutilized Papilionoideae crops provide insights into root nodulation and disease resistanc.</title>
        <authorList>
            <person name="Jiang F."/>
        </authorList>
    </citation>
    <scope>NUCLEOTIDE SEQUENCE [LARGE SCALE GENOMIC DNA]</scope>
    <source>
        <strain evidence="5">JINMINGXINNONG_FW02</strain>
        <tissue evidence="5">Leaves</tissue>
    </source>
</reference>
<dbReference type="GO" id="GO:0006826">
    <property type="term" value="P:iron ion transport"/>
    <property type="evidence" value="ECO:0007669"/>
    <property type="project" value="TreeGrafter"/>
</dbReference>
<keyword evidence="2" id="KW-0560">Oxidoreductase</keyword>
<dbReference type="GO" id="GO:0005886">
    <property type="term" value="C:plasma membrane"/>
    <property type="evidence" value="ECO:0007669"/>
    <property type="project" value="TreeGrafter"/>
</dbReference>
<dbReference type="Gene3D" id="3.40.50.80">
    <property type="entry name" value="Nucleotide-binding domain of ferredoxin-NADP reductase (FNR) module"/>
    <property type="match status" value="1"/>
</dbReference>
<dbReference type="EMBL" id="JAYMYR010000076">
    <property type="protein sequence ID" value="KAK7326154.1"/>
    <property type="molecule type" value="Genomic_DNA"/>
</dbReference>
<organism evidence="5 6">
    <name type="scientific">Phaseolus coccineus</name>
    <name type="common">Scarlet runner bean</name>
    <name type="synonym">Phaseolus multiflorus</name>
    <dbReference type="NCBI Taxonomy" id="3886"/>
    <lineage>
        <taxon>Eukaryota</taxon>
        <taxon>Viridiplantae</taxon>
        <taxon>Streptophyta</taxon>
        <taxon>Embryophyta</taxon>
        <taxon>Tracheophyta</taxon>
        <taxon>Spermatophyta</taxon>
        <taxon>Magnoliopsida</taxon>
        <taxon>eudicotyledons</taxon>
        <taxon>Gunneridae</taxon>
        <taxon>Pentapetalae</taxon>
        <taxon>rosids</taxon>
        <taxon>fabids</taxon>
        <taxon>Fabales</taxon>
        <taxon>Fabaceae</taxon>
        <taxon>Papilionoideae</taxon>
        <taxon>50 kb inversion clade</taxon>
        <taxon>NPAAA clade</taxon>
        <taxon>indigoferoid/millettioid clade</taxon>
        <taxon>Phaseoleae</taxon>
        <taxon>Phaseolus</taxon>
    </lineage>
</organism>
<name>A0AAN9L233_PHACN</name>
<gene>
    <name evidence="5" type="ORF">VNO80_33229</name>
</gene>
<evidence type="ECO:0000259" key="4">
    <source>
        <dbReference type="Pfam" id="PF08030"/>
    </source>
</evidence>
<dbReference type="Pfam" id="PF08030">
    <property type="entry name" value="NAD_binding_6"/>
    <property type="match status" value="1"/>
</dbReference>
<evidence type="ECO:0000256" key="3">
    <source>
        <dbReference type="SAM" id="MobiDB-lite"/>
    </source>
</evidence>
<dbReference type="PANTHER" id="PTHR32361">
    <property type="entry name" value="FERRIC/CUPRIC REDUCTASE TRANSMEMBRANE COMPONENT"/>
    <property type="match status" value="1"/>
</dbReference>
<keyword evidence="6" id="KW-1185">Reference proteome</keyword>
<dbReference type="GO" id="GO:0015677">
    <property type="term" value="P:copper ion import"/>
    <property type="evidence" value="ECO:0007669"/>
    <property type="project" value="TreeGrafter"/>
</dbReference>
<proteinExistence type="predicted"/>
<dbReference type="Proteomes" id="UP001374584">
    <property type="component" value="Unassembled WGS sequence"/>
</dbReference>
<dbReference type="AlphaFoldDB" id="A0AAN9L233"/>
<sequence length="438" mass="48913">MIVEGPHGGLGNTLLASFSSVMLVAGGSGITHSLALAHDLLLRAPTGSVRARTIDLVWIIRTEDISQPLMPTLLDMVNDAREFENACRFSSVATRRPSEFTFLSLARHLRLRSCCSSSPLPSPPDSRKPSASTIFESRRLGRVRDRLWSSRDGLGRQRCCTRDRCRSAKGHWRDRVRGRVLPVLDAVEMRHRLGLATRAMPSLVSVSPLFILYIDRLFILHVDHLGTVVTCDGHDQTSEPVKGGPADTGKQTQFAPPPGPPPAPPAYIQDVSMNDTANYNSDAHLLAACPRQRHLAVFRDANHRLTRAFRNFLLDAQRRYPASYITVGLCTDDPATVDEYESSLDNGIPHLDVMSAYEDERREIRRIQGRRFGFTYADWTVKFLLGSRVKEWDSLDERRLTKREMEMIQKFGNAYLGVSGGAAGSNTEAKKKKDCVIM</sequence>
<accession>A0AAN9L233</accession>
<protein>
    <recommendedName>
        <fullName evidence="4">Ferric reductase NAD binding domain-containing protein</fullName>
    </recommendedName>
</protein>